<proteinExistence type="predicted"/>
<evidence type="ECO:0000313" key="3">
    <source>
        <dbReference type="Proteomes" id="UP000489600"/>
    </source>
</evidence>
<dbReference type="PANTHER" id="PTHR47877:SF9">
    <property type="entry name" value="GENOME ASSEMBLY, CHROMOSOME: A02"/>
    <property type="match status" value="1"/>
</dbReference>
<reference evidence="2" key="1">
    <citation type="submission" date="2019-07" db="EMBL/GenBank/DDBJ databases">
        <authorList>
            <person name="Dittberner H."/>
        </authorList>
    </citation>
    <scope>NUCLEOTIDE SEQUENCE [LARGE SCALE GENOMIC DNA]</scope>
</reference>
<dbReference type="OrthoDB" id="1907061at2759"/>
<dbReference type="GO" id="GO:0005829">
    <property type="term" value="C:cytosol"/>
    <property type="evidence" value="ECO:0007669"/>
    <property type="project" value="TreeGrafter"/>
</dbReference>
<accession>A0A565BRP0</accession>
<dbReference type="AlphaFoldDB" id="A0A565BRP0"/>
<evidence type="ECO:0000313" key="2">
    <source>
        <dbReference type="EMBL" id="VVB04021.1"/>
    </source>
</evidence>
<feature type="compositionally biased region" description="Basic and acidic residues" evidence="1">
    <location>
        <begin position="159"/>
        <end position="181"/>
    </location>
</feature>
<protein>
    <submittedName>
        <fullName evidence="2">Uncharacterized protein</fullName>
    </submittedName>
</protein>
<feature type="region of interest" description="Disordered" evidence="1">
    <location>
        <begin position="159"/>
        <end position="190"/>
    </location>
</feature>
<dbReference type="EMBL" id="CABITT030000005">
    <property type="protein sequence ID" value="VVB04021.1"/>
    <property type="molecule type" value="Genomic_DNA"/>
</dbReference>
<comment type="caution">
    <text evidence="2">The sequence shown here is derived from an EMBL/GenBank/DDBJ whole genome shotgun (WGS) entry which is preliminary data.</text>
</comment>
<dbReference type="PANTHER" id="PTHR47877">
    <property type="entry name" value="LATE EMBRYOGENESIS ABUNDANT DOMAIN-CONTAINING PROTEIN / LEA DOMAIN-CONTAINING PROTEIN"/>
    <property type="match status" value="1"/>
</dbReference>
<name>A0A565BRP0_9BRAS</name>
<organism evidence="2 3">
    <name type="scientific">Arabis nemorensis</name>
    <dbReference type="NCBI Taxonomy" id="586526"/>
    <lineage>
        <taxon>Eukaryota</taxon>
        <taxon>Viridiplantae</taxon>
        <taxon>Streptophyta</taxon>
        <taxon>Embryophyta</taxon>
        <taxon>Tracheophyta</taxon>
        <taxon>Spermatophyta</taxon>
        <taxon>Magnoliopsida</taxon>
        <taxon>eudicotyledons</taxon>
        <taxon>Gunneridae</taxon>
        <taxon>Pentapetalae</taxon>
        <taxon>rosids</taxon>
        <taxon>malvids</taxon>
        <taxon>Brassicales</taxon>
        <taxon>Brassicaceae</taxon>
        <taxon>Arabideae</taxon>
        <taxon>Arabis</taxon>
    </lineage>
</organism>
<evidence type="ECO:0000256" key="1">
    <source>
        <dbReference type="SAM" id="MobiDB-lite"/>
    </source>
</evidence>
<keyword evidence="3" id="KW-1185">Reference proteome</keyword>
<dbReference type="Gene3D" id="6.10.140.1430">
    <property type="match status" value="1"/>
</dbReference>
<dbReference type="Proteomes" id="UP000489600">
    <property type="component" value="Unassembled WGS sequence"/>
</dbReference>
<gene>
    <name evidence="2" type="ORF">ANE_LOCUS14465</name>
</gene>
<dbReference type="GO" id="GO:0009631">
    <property type="term" value="P:cold acclimation"/>
    <property type="evidence" value="ECO:0007669"/>
    <property type="project" value="TreeGrafter"/>
</dbReference>
<sequence length="190" mass="20392">MAISISGAVISGIGSSLFINGGKRTGIGGMRVGRKNVIIAPQRKKLWVPTAVKGDAGNSKNDPKWLDDVSERASKYVKDTGSEVGHVSAQKGQEIKDHMERARNYIVEKASEALDSVAENAHKASDFMAETGKETKDEAVSMTEKAKDFIVKKAGEAKDNATDMSKKTAKYVGDKAAEAKESILPPKNLK</sequence>